<evidence type="ECO:0000313" key="2">
    <source>
        <dbReference type="EMBL" id="KPQ09083.1"/>
    </source>
</evidence>
<evidence type="ECO:0000256" key="1">
    <source>
        <dbReference type="SAM" id="MobiDB-lite"/>
    </source>
</evidence>
<feature type="compositionally biased region" description="Acidic residues" evidence="1">
    <location>
        <begin position="291"/>
        <end position="301"/>
    </location>
</feature>
<dbReference type="PANTHER" id="PTHR43628">
    <property type="entry name" value="ACTIVATOR OF C KINASE PROTEIN 1-RELATED"/>
    <property type="match status" value="1"/>
</dbReference>
<protein>
    <submittedName>
        <fullName evidence="3">TPR repeat</fullName>
    </submittedName>
    <submittedName>
        <fullName evidence="2">Two partner secretin system substrate</fullName>
    </submittedName>
</protein>
<dbReference type="Proteomes" id="UP000182800">
    <property type="component" value="Unassembled WGS sequence"/>
</dbReference>
<dbReference type="RefSeq" id="WP_083204563.1">
    <property type="nucleotide sequence ID" value="NZ_FMBM01000002.1"/>
</dbReference>
<evidence type="ECO:0000313" key="4">
    <source>
        <dbReference type="Proteomes" id="UP000050497"/>
    </source>
</evidence>
<accession>A0A0P7ZWC0</accession>
<reference evidence="2 4" key="1">
    <citation type="submission" date="2015-09" db="EMBL/GenBank/DDBJ databases">
        <title>Identification and resolution of microdiversity through metagenomic sequencing of parallel consortia.</title>
        <authorList>
            <person name="Nelson W.C."/>
            <person name="Romine M.F."/>
            <person name="Lindemann S.R."/>
        </authorList>
    </citation>
    <scope>NUCLEOTIDE SEQUENCE [LARGE SCALE GENOMIC DNA]</scope>
    <source>
        <strain evidence="2">HL-109</strain>
    </source>
</reference>
<keyword evidence="5" id="KW-1185">Reference proteome</keyword>
<dbReference type="InterPro" id="IPR006597">
    <property type="entry name" value="Sel1-like"/>
</dbReference>
<reference evidence="3 5" key="2">
    <citation type="submission" date="2016-08" db="EMBL/GenBank/DDBJ databases">
        <authorList>
            <person name="Varghese N."/>
            <person name="Submissions Spin"/>
        </authorList>
    </citation>
    <scope>NUCLEOTIDE SEQUENCE [LARGE SCALE GENOMIC DNA]</scope>
    <source>
        <strain evidence="3 5">HL-109</strain>
    </source>
</reference>
<dbReference type="InterPro" id="IPR011990">
    <property type="entry name" value="TPR-like_helical_dom_sf"/>
</dbReference>
<name>A0A0P7ZWC0_9HYPH</name>
<dbReference type="SUPFAM" id="SSF81901">
    <property type="entry name" value="HCP-like"/>
    <property type="match status" value="2"/>
</dbReference>
<dbReference type="InterPro" id="IPR052945">
    <property type="entry name" value="Mitotic_Regulator"/>
</dbReference>
<dbReference type="Proteomes" id="UP000050497">
    <property type="component" value="Unassembled WGS sequence"/>
</dbReference>
<dbReference type="OrthoDB" id="7313965at2"/>
<evidence type="ECO:0000313" key="5">
    <source>
        <dbReference type="Proteomes" id="UP000182800"/>
    </source>
</evidence>
<dbReference type="EMBL" id="LJSX01000035">
    <property type="protein sequence ID" value="KPQ09083.1"/>
    <property type="molecule type" value="Genomic_DNA"/>
</dbReference>
<gene>
    <name evidence="3" type="ORF">GA0071312_2607</name>
    <name evidence="2" type="ORF">HLUCCO17_16200</name>
</gene>
<dbReference type="Pfam" id="PF08238">
    <property type="entry name" value="Sel1"/>
    <property type="match status" value="5"/>
</dbReference>
<feature type="region of interest" description="Disordered" evidence="1">
    <location>
        <begin position="274"/>
        <end position="307"/>
    </location>
</feature>
<comment type="caution">
    <text evidence="2">The sequence shown here is derived from an EMBL/GenBank/DDBJ whole genome shotgun (WGS) entry which is preliminary data.</text>
</comment>
<dbReference type="SMART" id="SM00671">
    <property type="entry name" value="SEL1"/>
    <property type="match status" value="5"/>
</dbReference>
<dbReference type="PANTHER" id="PTHR43628:SF1">
    <property type="entry name" value="CHITIN SYNTHASE REGULATORY FACTOR 2-RELATED"/>
    <property type="match status" value="1"/>
</dbReference>
<organism evidence="2 4">
    <name type="scientific">Saliniramus fredricksonii</name>
    <dbReference type="NCBI Taxonomy" id="1653334"/>
    <lineage>
        <taxon>Bacteria</taxon>
        <taxon>Pseudomonadati</taxon>
        <taxon>Pseudomonadota</taxon>
        <taxon>Alphaproteobacteria</taxon>
        <taxon>Hyphomicrobiales</taxon>
        <taxon>Salinarimonadaceae</taxon>
        <taxon>Saliniramus</taxon>
    </lineage>
</organism>
<dbReference type="AlphaFoldDB" id="A0A0P7ZWC0"/>
<sequence length="307" mass="32094">MRYLEALTGLCDVFSSRVTGGALILPAAFALALSAAEAVHASVLDEGLAALEEERFEDALSHFNAGFESGEADAGFYLARMAELGLGVSPDPEAARVLFLAAADAGSARALNRVGLMHFRGEGVLQDFEMARAMICEAAEAGDRDALFNCAGMLAEGLGLADDEDPQEAAGRAFEHYRAAAQAGHIGAMNALAYAHLDGAIPDASLDAATAHFEQAAALGNPVALFELGALYEAGALGEIDLVTAHKHYNLAAARRHPDAGAALARVTDQLSSEQLRTAQRAARDWAPENDVSEDAGDLSDEVSRIE</sequence>
<dbReference type="EMBL" id="FMBM01000002">
    <property type="protein sequence ID" value="SCC81650.1"/>
    <property type="molecule type" value="Genomic_DNA"/>
</dbReference>
<dbReference type="STRING" id="1653334.GA0071312_2607"/>
<dbReference type="Gene3D" id="1.25.40.10">
    <property type="entry name" value="Tetratricopeptide repeat domain"/>
    <property type="match status" value="2"/>
</dbReference>
<evidence type="ECO:0000313" key="3">
    <source>
        <dbReference type="EMBL" id="SCC81650.1"/>
    </source>
</evidence>
<proteinExistence type="predicted"/>